<dbReference type="EMBL" id="MPUH01000785">
    <property type="protein sequence ID" value="OMJ73944.1"/>
    <property type="molecule type" value="Genomic_DNA"/>
</dbReference>
<reference evidence="1 2" key="1">
    <citation type="submission" date="2016-11" db="EMBL/GenBank/DDBJ databases">
        <title>The macronuclear genome of Stentor coeruleus: a giant cell with tiny introns.</title>
        <authorList>
            <person name="Slabodnick M."/>
            <person name="Ruby J.G."/>
            <person name="Reiff S.B."/>
            <person name="Swart E.C."/>
            <person name="Gosai S."/>
            <person name="Prabakaran S."/>
            <person name="Witkowska E."/>
            <person name="Larue G.E."/>
            <person name="Fisher S."/>
            <person name="Freeman R.M."/>
            <person name="Gunawardena J."/>
            <person name="Chu W."/>
            <person name="Stover N.A."/>
            <person name="Gregory B.D."/>
            <person name="Nowacki M."/>
            <person name="Derisi J."/>
            <person name="Roy S.W."/>
            <person name="Marshall W.F."/>
            <person name="Sood P."/>
        </authorList>
    </citation>
    <scope>NUCLEOTIDE SEQUENCE [LARGE SCALE GENOMIC DNA]</scope>
    <source>
        <strain evidence="1">WM001</strain>
    </source>
</reference>
<keyword evidence="2" id="KW-1185">Reference proteome</keyword>
<organism evidence="1 2">
    <name type="scientific">Stentor coeruleus</name>
    <dbReference type="NCBI Taxonomy" id="5963"/>
    <lineage>
        <taxon>Eukaryota</taxon>
        <taxon>Sar</taxon>
        <taxon>Alveolata</taxon>
        <taxon>Ciliophora</taxon>
        <taxon>Postciliodesmatophora</taxon>
        <taxon>Heterotrichea</taxon>
        <taxon>Heterotrichida</taxon>
        <taxon>Stentoridae</taxon>
        <taxon>Stentor</taxon>
    </lineage>
</organism>
<sequence>MLSRSLRKNFATLAKDLNSKISEVESRLKGSFPASVLEGTPFQIPEETPQKTMDQKLADLDRSIAKIEALREAGRPEEERIKNLHMKYGRAGRHPGYQWYGNAVPEEDKVPHLADRLGKYSEMGSVNTEFNDWLQMKSDQNNPLFHSFFVKEPSHKPDPDVDFEKGEIIYDNPYALQGSALAKQTAWTSLGLIVFHMFHTALTARTVYPIGNEGMDHRTDGFNAGQNYALNVYSGSASGEWHDLETLGGVAFIAPLAPLAAVAAVSFVKSLTEGVCVKMQFNKNRDLVFVTKVGGVFRPKTYEEVYETTHLQVLPPSPASGFALASERKVFTINCMASHESFRVMSNPEYWNPELKGDFYRHLHSLWS</sequence>
<name>A0A1R2BB02_9CILI</name>
<dbReference type="AlphaFoldDB" id="A0A1R2BB02"/>
<gene>
    <name evidence="1" type="ORF">SteCoe_27251</name>
</gene>
<dbReference type="Proteomes" id="UP000187209">
    <property type="component" value="Unassembled WGS sequence"/>
</dbReference>
<evidence type="ECO:0000313" key="2">
    <source>
        <dbReference type="Proteomes" id="UP000187209"/>
    </source>
</evidence>
<evidence type="ECO:0000313" key="1">
    <source>
        <dbReference type="EMBL" id="OMJ73944.1"/>
    </source>
</evidence>
<comment type="caution">
    <text evidence="1">The sequence shown here is derived from an EMBL/GenBank/DDBJ whole genome shotgun (WGS) entry which is preliminary data.</text>
</comment>
<accession>A0A1R2BB02</accession>
<dbReference type="OrthoDB" id="305623at2759"/>
<protein>
    <submittedName>
        <fullName evidence="1">Uncharacterized protein</fullName>
    </submittedName>
</protein>
<proteinExistence type="predicted"/>